<gene>
    <name evidence="2" type="ORF">SCHPADRAFT_355057</name>
</gene>
<organism evidence="2 3">
    <name type="scientific">Schizopora paradoxa</name>
    <dbReference type="NCBI Taxonomy" id="27342"/>
    <lineage>
        <taxon>Eukaryota</taxon>
        <taxon>Fungi</taxon>
        <taxon>Dikarya</taxon>
        <taxon>Basidiomycota</taxon>
        <taxon>Agaricomycotina</taxon>
        <taxon>Agaricomycetes</taxon>
        <taxon>Hymenochaetales</taxon>
        <taxon>Schizoporaceae</taxon>
        <taxon>Schizopora</taxon>
    </lineage>
</organism>
<dbReference type="Proteomes" id="UP000053477">
    <property type="component" value="Unassembled WGS sequence"/>
</dbReference>
<name>A0A0H2S9N0_9AGAM</name>
<accession>A0A0H2S9N0</accession>
<evidence type="ECO:0000313" key="2">
    <source>
        <dbReference type="EMBL" id="KLO13571.1"/>
    </source>
</evidence>
<evidence type="ECO:0000256" key="1">
    <source>
        <dbReference type="SAM" id="MobiDB-lite"/>
    </source>
</evidence>
<sequence>MRVTNNQLVNSSSFAQISTRMLSSFSMTFAPSNPHVCCLVHLNPMNSFLIVAFNTRRVLSTSFRSAKSRSRAGIRTSISSKNPVHVHPENKPGPEPTPFRSTNALYSATPISSVTDPNWYSTPRVSIGTSSQRAFKLPSTTFRTLGAGGCIPATCAGGAAPAGAAAAAVATTGAFFFSLSQRDK</sequence>
<dbReference type="InParanoid" id="A0A0H2S9N0"/>
<evidence type="ECO:0000313" key="3">
    <source>
        <dbReference type="Proteomes" id="UP000053477"/>
    </source>
</evidence>
<feature type="region of interest" description="Disordered" evidence="1">
    <location>
        <begin position="70"/>
        <end position="102"/>
    </location>
</feature>
<dbReference type="EMBL" id="KQ085957">
    <property type="protein sequence ID" value="KLO13571.1"/>
    <property type="molecule type" value="Genomic_DNA"/>
</dbReference>
<reference evidence="2 3" key="1">
    <citation type="submission" date="2015-04" db="EMBL/GenBank/DDBJ databases">
        <title>Complete genome sequence of Schizopora paradoxa KUC8140, a cosmopolitan wood degrader in East Asia.</title>
        <authorList>
            <consortium name="DOE Joint Genome Institute"/>
            <person name="Min B."/>
            <person name="Park H."/>
            <person name="Jang Y."/>
            <person name="Kim J.-J."/>
            <person name="Kim K.H."/>
            <person name="Pangilinan J."/>
            <person name="Lipzen A."/>
            <person name="Riley R."/>
            <person name="Grigoriev I.V."/>
            <person name="Spatafora J.W."/>
            <person name="Choi I.-G."/>
        </authorList>
    </citation>
    <scope>NUCLEOTIDE SEQUENCE [LARGE SCALE GENOMIC DNA]</scope>
    <source>
        <strain evidence="2 3">KUC8140</strain>
    </source>
</reference>
<protein>
    <submittedName>
        <fullName evidence="2">Uncharacterized protein</fullName>
    </submittedName>
</protein>
<dbReference type="AlphaFoldDB" id="A0A0H2S9N0"/>
<keyword evidence="3" id="KW-1185">Reference proteome</keyword>
<proteinExistence type="predicted"/>